<dbReference type="RefSeq" id="WP_261401809.1">
    <property type="nucleotide sequence ID" value="NZ_CP081869.1"/>
</dbReference>
<reference evidence="1" key="1">
    <citation type="submission" date="2021-08" db="EMBL/GenBank/DDBJ databases">
        <authorList>
            <person name="Zhang H."/>
            <person name="Xu M."/>
            <person name="Yu Z."/>
            <person name="Yang L."/>
            <person name="Cai Y."/>
        </authorList>
    </citation>
    <scope>NUCLEOTIDE SEQUENCE</scope>
    <source>
        <strain evidence="1">CHL1</strain>
    </source>
</reference>
<keyword evidence="2" id="KW-1185">Reference proteome</keyword>
<dbReference type="EMBL" id="CP081869">
    <property type="protein sequence ID" value="QZN98828.1"/>
    <property type="molecule type" value="Genomic_DNA"/>
</dbReference>
<proteinExistence type="predicted"/>
<evidence type="ECO:0000313" key="2">
    <source>
        <dbReference type="Proteomes" id="UP000825701"/>
    </source>
</evidence>
<organism evidence="1 2">
    <name type="scientific">Chenggangzhangella methanolivorans</name>
    <dbReference type="NCBI Taxonomy" id="1437009"/>
    <lineage>
        <taxon>Bacteria</taxon>
        <taxon>Pseudomonadati</taxon>
        <taxon>Pseudomonadota</taxon>
        <taxon>Alphaproteobacteria</taxon>
        <taxon>Hyphomicrobiales</taxon>
        <taxon>Methylopilaceae</taxon>
        <taxon>Chenggangzhangella</taxon>
    </lineage>
</organism>
<dbReference type="Proteomes" id="UP000825701">
    <property type="component" value="Chromosome"/>
</dbReference>
<dbReference type="AlphaFoldDB" id="A0A9E6R6I1"/>
<accession>A0A9E6R6I1</accession>
<protein>
    <submittedName>
        <fullName evidence="1">Uncharacterized protein</fullName>
    </submittedName>
</protein>
<name>A0A9E6R6I1_9HYPH</name>
<gene>
    <name evidence="1" type="ORF">K6K41_18045</name>
</gene>
<dbReference type="KEGG" id="cmet:K6K41_18045"/>
<sequence length="66" mass="7206">MKGAPNDPMSLEETVAKFRACLRWGMDAGDANLQGLEDAVMSLDALVDASLIIHLFRGCEQERRAA</sequence>
<evidence type="ECO:0000313" key="1">
    <source>
        <dbReference type="EMBL" id="QZN98828.1"/>
    </source>
</evidence>